<dbReference type="InterPro" id="IPR040338">
    <property type="entry name" value="At1g67623-like"/>
</dbReference>
<dbReference type="EMBL" id="GEVM01023571">
    <property type="protein sequence ID" value="JAU82367.1"/>
    <property type="molecule type" value="Transcribed_RNA"/>
</dbReference>
<proteinExistence type="predicted"/>
<dbReference type="PROSITE" id="PS00028">
    <property type="entry name" value="ZINC_FINGER_C2H2_1"/>
    <property type="match status" value="1"/>
</dbReference>
<gene>
    <name evidence="2" type="ORF">MP_TR24696_c0_g1_i1_g.71532</name>
</gene>
<reference evidence="2" key="1">
    <citation type="submission" date="2016-07" db="EMBL/GenBank/DDBJ databases">
        <title>De novo transcriptome assembly of four accessions of the metal hyperaccumulator plant Noccaea caerulescens.</title>
        <authorList>
            <person name="Blande D."/>
            <person name="Halimaa P."/>
            <person name="Tervahauta A.I."/>
            <person name="Aarts M.G."/>
            <person name="Karenlampi S.O."/>
        </authorList>
    </citation>
    <scope>NUCLEOTIDE SEQUENCE</scope>
</reference>
<dbReference type="InterPro" id="IPR057136">
    <property type="entry name" value="At2g35280_TPR_dom"/>
</dbReference>
<evidence type="ECO:0000259" key="1">
    <source>
        <dbReference type="PROSITE" id="PS00028"/>
    </source>
</evidence>
<dbReference type="PANTHER" id="PTHR33784">
    <property type="entry name" value="OS05G0482100 PROTEIN"/>
    <property type="match status" value="1"/>
</dbReference>
<accession>A0A1J3IPS7</accession>
<dbReference type="AlphaFoldDB" id="A0A1J3IPS7"/>
<name>A0A1J3IPS7_NOCCA</name>
<sequence length="259" mass="29405">MDPKKEHVSLFESLPYGIIGVIVDKVAASSPVDYHNTIRTCKEIHKRADNRQIYRGLSLRPLVKKPLASKGYEKIMDKCLQNNNLEAHYIKGLVQYFHHNQTMTGLYHLTIAADLGLKETIYILAVLLLCNGITEQGKLYFSQLKWAHGTTTVDACWKNIKTSLHGINVGVRRRYLINIRKMNPPNTCHLNDMDNTCASCFYLIPPSSTLTIHRRLHPPAVSSTLKLSSTHTHQNLHQELYEEYVHRSCGGGSEVRSLD</sequence>
<evidence type="ECO:0000313" key="2">
    <source>
        <dbReference type="EMBL" id="JAU82367.1"/>
    </source>
</evidence>
<dbReference type="PANTHER" id="PTHR33784:SF25">
    <property type="entry name" value="NUCLEIC ACID-BINDING, OB-FOLD-LIKE PROTEIN"/>
    <property type="match status" value="1"/>
</dbReference>
<organism evidence="2">
    <name type="scientific">Noccaea caerulescens</name>
    <name type="common">Alpine penny-cress</name>
    <name type="synonym">Thlaspi caerulescens</name>
    <dbReference type="NCBI Taxonomy" id="107243"/>
    <lineage>
        <taxon>Eukaryota</taxon>
        <taxon>Viridiplantae</taxon>
        <taxon>Streptophyta</taxon>
        <taxon>Embryophyta</taxon>
        <taxon>Tracheophyta</taxon>
        <taxon>Spermatophyta</taxon>
        <taxon>Magnoliopsida</taxon>
        <taxon>eudicotyledons</taxon>
        <taxon>Gunneridae</taxon>
        <taxon>Pentapetalae</taxon>
        <taxon>rosids</taxon>
        <taxon>malvids</taxon>
        <taxon>Brassicales</taxon>
        <taxon>Brassicaceae</taxon>
        <taxon>Coluteocarpeae</taxon>
        <taxon>Noccaea</taxon>
    </lineage>
</organism>
<dbReference type="Pfam" id="PF23310">
    <property type="entry name" value="TPR_27"/>
    <property type="match status" value="1"/>
</dbReference>
<dbReference type="InterPro" id="IPR013087">
    <property type="entry name" value="Znf_C2H2_type"/>
</dbReference>
<protein>
    <submittedName>
        <fullName evidence="2">F-box protein</fullName>
    </submittedName>
</protein>
<feature type="domain" description="C2H2-type" evidence="1">
    <location>
        <begin position="197"/>
        <end position="217"/>
    </location>
</feature>